<organism evidence="3 4">
    <name type="scientific">Phycisphaera mikurensis (strain NBRC 102666 / KCTC 22515 / FYK2301M01)</name>
    <dbReference type="NCBI Taxonomy" id="1142394"/>
    <lineage>
        <taxon>Bacteria</taxon>
        <taxon>Pseudomonadati</taxon>
        <taxon>Planctomycetota</taxon>
        <taxon>Phycisphaerae</taxon>
        <taxon>Phycisphaerales</taxon>
        <taxon>Phycisphaeraceae</taxon>
        <taxon>Phycisphaera</taxon>
    </lineage>
</organism>
<dbReference type="PROSITE" id="PS50234">
    <property type="entry name" value="VWFA"/>
    <property type="match status" value="1"/>
</dbReference>
<dbReference type="HOGENOM" id="CLU_007196_0_0_0"/>
<dbReference type="Proteomes" id="UP000007881">
    <property type="component" value="Chromosome"/>
</dbReference>
<feature type="region of interest" description="Disordered" evidence="1">
    <location>
        <begin position="864"/>
        <end position="929"/>
    </location>
</feature>
<proteinExistence type="predicted"/>
<dbReference type="CDD" id="cd00198">
    <property type="entry name" value="vWFA"/>
    <property type="match status" value="1"/>
</dbReference>
<evidence type="ECO:0000313" key="4">
    <source>
        <dbReference type="Proteomes" id="UP000007881"/>
    </source>
</evidence>
<dbReference type="PANTHER" id="PTHR37947:SF2">
    <property type="entry name" value="VON WILLEBRAND FACTOR TYPE A"/>
    <property type="match status" value="1"/>
</dbReference>
<dbReference type="AlphaFoldDB" id="I0IHK8"/>
<feature type="compositionally biased region" description="Basic and acidic residues" evidence="1">
    <location>
        <begin position="920"/>
        <end position="929"/>
    </location>
</feature>
<dbReference type="SUPFAM" id="SSF52317">
    <property type="entry name" value="Class I glutamine amidotransferase-like"/>
    <property type="match status" value="1"/>
</dbReference>
<dbReference type="eggNOG" id="COG2304">
    <property type="taxonomic scope" value="Bacteria"/>
</dbReference>
<dbReference type="Pfam" id="PF13519">
    <property type="entry name" value="VWA_2"/>
    <property type="match status" value="1"/>
</dbReference>
<sequence>MTLLSPAWLLLLLPAAAAWWFLRPAATLPRVLRAVLLTLIVLAMAAPAIRLDEKSGTVVVLADRSASMPADAERAQLEAATLLADGLDPDRHRLAVIAFGRGVAVETPPSAAAPEAFTQEVGPGASGLAAALDRAAALLPADAPGRVLVLSDGRFTGADPGPAAAALGQRGVAVDVREISRPATGDAAVLRVGAPASVSPGEAFGVSAWVSTPAAGSFGYELVRGGNVVARGERELPAGVSRLRFRDRLTEPGAAGYELRLTAAGGTADPVAENNRARFVVGVAGPRPLLLVTETPGGGLATLLRDAGLDVTAVAPEELEAGAIQLASASGVILENVAAADVPAGWTDDLAGLVEDTGTGLWMTGGRQGFGPGGWFGSAIDPLLPVSMELRQEHRKLALAIVVALDRSGSMSMTVPGGKQKMDLANLGTAQVLDLLSPMDEMGVIAVDSSAHTIADLAPVSDKAKLRNDILQIESIGGGIFVFQALKASAEMLSDARAGTRHIVLFADAADAVEPGAYAALLAQCRAANITCSVIGLGRDTDPDAAFLRDVAARGGGRIFFTEDARKLPALFAQDTFAVARSAFVDEPTPLAATAALAPLLGAAAPPPGPPAVGGFGLTYLRPEATPAILTADDFRAPFVATWSAGLGRAAALTGEADGEHTGSLRGWPAYGDLLASLARFTAGGSSDARGGAPPVGPPGSLARQRVDDGELTVELLLDPAAAPPRAEISARVVVSRPGQPPRRLRVPLRYAEPDRLAATVPLAAEDTAVAAVDFGDGTAAPLPPARLLYDPEYAPAQEASRGPATLAALARATGGVRRADLGTLWDDLPAVPRTVPLAWLLWLASAAVLLLEVLERRTGWLSAPAEARGPSGSAADDGRDAPTPKRATAAKPPAAAEAAPAAPQAPLPSTGLGSAFDAASRRGRERMK</sequence>
<evidence type="ECO:0000256" key="1">
    <source>
        <dbReference type="SAM" id="MobiDB-lite"/>
    </source>
</evidence>
<keyword evidence="4" id="KW-1185">Reference proteome</keyword>
<dbReference type="Gene3D" id="3.40.50.410">
    <property type="entry name" value="von Willebrand factor, type A domain"/>
    <property type="match status" value="2"/>
</dbReference>
<reference evidence="3 4" key="1">
    <citation type="submission" date="2012-02" db="EMBL/GenBank/DDBJ databases">
        <title>Complete genome sequence of Phycisphaera mikurensis NBRC 102666.</title>
        <authorList>
            <person name="Ankai A."/>
            <person name="Hosoyama A."/>
            <person name="Terui Y."/>
            <person name="Sekine M."/>
            <person name="Fukai R."/>
            <person name="Kato Y."/>
            <person name="Nakamura S."/>
            <person name="Yamada-Narita S."/>
            <person name="Kawakoshi A."/>
            <person name="Fukunaga Y."/>
            <person name="Yamazaki S."/>
            <person name="Fujita N."/>
        </authorList>
    </citation>
    <scope>NUCLEOTIDE SEQUENCE [LARGE SCALE GENOMIC DNA]</scope>
    <source>
        <strain evidence="4">NBRC 102666 / KCTC 22515 / FYK2301M01</strain>
    </source>
</reference>
<dbReference type="PANTHER" id="PTHR37947">
    <property type="entry name" value="BLL2462 PROTEIN"/>
    <property type="match status" value="1"/>
</dbReference>
<dbReference type="KEGG" id="phm:PSMK_25870"/>
<dbReference type="SMART" id="SM00327">
    <property type="entry name" value="VWA"/>
    <property type="match status" value="2"/>
</dbReference>
<dbReference type="SUPFAM" id="SSF53300">
    <property type="entry name" value="vWA-like"/>
    <property type="match status" value="2"/>
</dbReference>
<dbReference type="InterPro" id="IPR029062">
    <property type="entry name" value="Class_I_gatase-like"/>
</dbReference>
<evidence type="ECO:0000259" key="2">
    <source>
        <dbReference type="PROSITE" id="PS50234"/>
    </source>
</evidence>
<dbReference type="InterPro" id="IPR036465">
    <property type="entry name" value="vWFA_dom_sf"/>
</dbReference>
<dbReference type="OrthoDB" id="9781333at2"/>
<feature type="domain" description="VWFA" evidence="2">
    <location>
        <begin position="400"/>
        <end position="576"/>
    </location>
</feature>
<name>I0IHK8_PHYMF</name>
<dbReference type="RefSeq" id="WP_014437959.1">
    <property type="nucleotide sequence ID" value="NC_017080.1"/>
</dbReference>
<accession>I0IHK8</accession>
<dbReference type="STRING" id="1142394.PSMK_25870"/>
<dbReference type="InterPro" id="IPR002035">
    <property type="entry name" value="VWF_A"/>
</dbReference>
<gene>
    <name evidence="3" type="ordered locus">PSMK_25870</name>
</gene>
<dbReference type="PATRIC" id="fig|1142394.8.peg.2674"/>
<feature type="compositionally biased region" description="Low complexity" evidence="1">
    <location>
        <begin position="885"/>
        <end position="909"/>
    </location>
</feature>
<evidence type="ECO:0000313" key="3">
    <source>
        <dbReference type="EMBL" id="BAM04746.1"/>
    </source>
</evidence>
<protein>
    <recommendedName>
        <fullName evidence="2">VWFA domain-containing protein</fullName>
    </recommendedName>
</protein>
<dbReference type="Pfam" id="PF00092">
    <property type="entry name" value="VWA"/>
    <property type="match status" value="1"/>
</dbReference>
<dbReference type="EMBL" id="AP012338">
    <property type="protein sequence ID" value="BAM04746.1"/>
    <property type="molecule type" value="Genomic_DNA"/>
</dbReference>